<accession>A0A3D3RB79</accession>
<organism evidence="2 3">
    <name type="scientific">Gimesia maris</name>
    <dbReference type="NCBI Taxonomy" id="122"/>
    <lineage>
        <taxon>Bacteria</taxon>
        <taxon>Pseudomonadati</taxon>
        <taxon>Planctomycetota</taxon>
        <taxon>Planctomycetia</taxon>
        <taxon>Planctomycetales</taxon>
        <taxon>Planctomycetaceae</taxon>
        <taxon>Gimesia</taxon>
    </lineage>
</organism>
<evidence type="ECO:0000313" key="3">
    <source>
        <dbReference type="Proteomes" id="UP000263642"/>
    </source>
</evidence>
<reference evidence="2 3" key="1">
    <citation type="journal article" date="2018" name="Nat. Biotechnol.">
        <title>A standardized bacterial taxonomy based on genome phylogeny substantially revises the tree of life.</title>
        <authorList>
            <person name="Parks D.H."/>
            <person name="Chuvochina M."/>
            <person name="Waite D.W."/>
            <person name="Rinke C."/>
            <person name="Skarshewski A."/>
            <person name="Chaumeil P.A."/>
            <person name="Hugenholtz P."/>
        </authorList>
    </citation>
    <scope>NUCLEOTIDE SEQUENCE [LARGE SCALE GENOMIC DNA]</scope>
    <source>
        <strain evidence="2">UBA9375</strain>
    </source>
</reference>
<protein>
    <submittedName>
        <fullName evidence="2">Uncharacterized protein</fullName>
    </submittedName>
</protein>
<comment type="caution">
    <text evidence="2">The sequence shown here is derived from an EMBL/GenBank/DDBJ whole genome shotgun (WGS) entry which is preliminary data.</text>
</comment>
<proteinExistence type="predicted"/>
<dbReference type="Proteomes" id="UP000263642">
    <property type="component" value="Unassembled WGS sequence"/>
</dbReference>
<evidence type="ECO:0000256" key="1">
    <source>
        <dbReference type="SAM" id="Phobius"/>
    </source>
</evidence>
<keyword evidence="1" id="KW-0812">Transmembrane</keyword>
<keyword evidence="1" id="KW-1133">Transmembrane helix</keyword>
<dbReference type="AlphaFoldDB" id="A0A3D3RB79"/>
<keyword evidence="1" id="KW-0472">Membrane</keyword>
<dbReference type="EMBL" id="DQAY01000150">
    <property type="protein sequence ID" value="HCO26104.1"/>
    <property type="molecule type" value="Genomic_DNA"/>
</dbReference>
<gene>
    <name evidence="2" type="ORF">DIT97_24905</name>
</gene>
<feature type="transmembrane region" description="Helical" evidence="1">
    <location>
        <begin position="9"/>
        <end position="28"/>
    </location>
</feature>
<evidence type="ECO:0000313" key="2">
    <source>
        <dbReference type="EMBL" id="HCO26104.1"/>
    </source>
</evidence>
<sequence length="59" mass="6723">MKRIKYGKILFIFAAFISFLFSVALWFGGQREEGMFVGIWVPSILSFGCLMLQGRGQTK</sequence>
<feature type="transmembrane region" description="Helical" evidence="1">
    <location>
        <begin position="34"/>
        <end position="52"/>
    </location>
</feature>
<name>A0A3D3RB79_9PLAN</name>